<reference evidence="2" key="2">
    <citation type="submission" date="2020-10" db="EMBL/GenBank/DDBJ databases">
        <authorList>
            <person name="Scholz U."/>
            <person name="Mascher M."/>
            <person name="Fiebig A."/>
        </authorList>
    </citation>
    <scope>NUCLEOTIDE SEQUENCE [LARGE SCALE GENOMIC DNA]</scope>
    <source>
        <strain evidence="2">cv. Morex</strain>
    </source>
</reference>
<dbReference type="InterPro" id="IPR012337">
    <property type="entry name" value="RNaseH-like_sf"/>
</dbReference>
<dbReference type="PANTHER" id="PTHR47723:SF24">
    <property type="entry name" value="RNASE H TYPE-1 DOMAIN-CONTAINING PROTEIN"/>
    <property type="match status" value="1"/>
</dbReference>
<dbReference type="Gene3D" id="3.30.420.10">
    <property type="entry name" value="Ribonuclease H-like superfamily/Ribonuclease H"/>
    <property type="match status" value="1"/>
</dbReference>
<dbReference type="CDD" id="cd06222">
    <property type="entry name" value="RNase_H_like"/>
    <property type="match status" value="1"/>
</dbReference>
<dbReference type="EnsemblPlants" id="HORVU.MOREX.r3.7HG0731170.1">
    <property type="protein sequence ID" value="HORVU.MOREX.r3.7HG0731170.1.CDS1"/>
    <property type="gene ID" value="HORVU.MOREX.r3.7HG0731170"/>
</dbReference>
<dbReference type="PANTHER" id="PTHR47723">
    <property type="entry name" value="OS05G0353850 PROTEIN"/>
    <property type="match status" value="1"/>
</dbReference>
<keyword evidence="3" id="KW-1185">Reference proteome</keyword>
<proteinExistence type="predicted"/>
<accession>A0A8I7BFB1</accession>
<dbReference type="AlphaFoldDB" id="A0A8I7BFB1"/>
<evidence type="ECO:0000313" key="2">
    <source>
        <dbReference type="EnsemblPlants" id="HORVU.MOREX.r3.7HG0731170.1.CDS1"/>
    </source>
</evidence>
<dbReference type="InterPro" id="IPR053151">
    <property type="entry name" value="RNase_H-like"/>
</dbReference>
<dbReference type="Pfam" id="PF13456">
    <property type="entry name" value="RVT_3"/>
    <property type="match status" value="1"/>
</dbReference>
<feature type="domain" description="RNase H type-1" evidence="1">
    <location>
        <begin position="13"/>
        <end position="122"/>
    </location>
</feature>
<evidence type="ECO:0000313" key="3">
    <source>
        <dbReference type="Proteomes" id="UP000011116"/>
    </source>
</evidence>
<dbReference type="InterPro" id="IPR036397">
    <property type="entry name" value="RNaseH_sf"/>
</dbReference>
<dbReference type="GO" id="GO:0004523">
    <property type="term" value="F:RNA-DNA hybrid ribonuclease activity"/>
    <property type="evidence" value="ECO:0007669"/>
    <property type="project" value="InterPro"/>
</dbReference>
<dbReference type="Proteomes" id="UP000011116">
    <property type="component" value="Chromosome 7H"/>
</dbReference>
<organism evidence="2 3">
    <name type="scientific">Hordeum vulgare subsp. vulgare</name>
    <name type="common">Domesticated barley</name>
    <dbReference type="NCBI Taxonomy" id="112509"/>
    <lineage>
        <taxon>Eukaryota</taxon>
        <taxon>Viridiplantae</taxon>
        <taxon>Streptophyta</taxon>
        <taxon>Embryophyta</taxon>
        <taxon>Tracheophyta</taxon>
        <taxon>Spermatophyta</taxon>
        <taxon>Magnoliopsida</taxon>
        <taxon>Liliopsida</taxon>
        <taxon>Poales</taxon>
        <taxon>Poaceae</taxon>
        <taxon>BOP clade</taxon>
        <taxon>Pooideae</taxon>
        <taxon>Triticodae</taxon>
        <taxon>Triticeae</taxon>
        <taxon>Hordeinae</taxon>
        <taxon>Hordeum</taxon>
    </lineage>
</organism>
<dbReference type="Gramene" id="HORVU.MOREX.r3.7HG0731170.1">
    <property type="protein sequence ID" value="HORVU.MOREX.r3.7HG0731170.1.CDS1"/>
    <property type="gene ID" value="HORVU.MOREX.r3.7HG0731170"/>
</dbReference>
<name>A0A8I7BFB1_HORVV</name>
<sequence length="122" mass="13751">MATPADQLGEKLNVDASFSHDDGRAEVGMVLRDQEGVIIFTACHLLRSCPDLLHVELVGCMEGIALALQWTELPLIVERDSLQTVQLIFVSGQDRSQYAMVVSEVRCLMRERERRVTHISRE</sequence>
<dbReference type="SUPFAM" id="SSF53098">
    <property type="entry name" value="Ribonuclease H-like"/>
    <property type="match status" value="1"/>
</dbReference>
<dbReference type="InterPro" id="IPR044730">
    <property type="entry name" value="RNase_H-like_dom_plant"/>
</dbReference>
<protein>
    <recommendedName>
        <fullName evidence="1">RNase H type-1 domain-containing protein</fullName>
    </recommendedName>
</protein>
<reference evidence="3" key="1">
    <citation type="journal article" date="2012" name="Nature">
        <title>A physical, genetic and functional sequence assembly of the barley genome.</title>
        <authorList>
            <consortium name="The International Barley Genome Sequencing Consortium"/>
            <person name="Mayer K.F."/>
            <person name="Waugh R."/>
            <person name="Brown J.W."/>
            <person name="Schulman A."/>
            <person name="Langridge P."/>
            <person name="Platzer M."/>
            <person name="Fincher G.B."/>
            <person name="Muehlbauer G.J."/>
            <person name="Sato K."/>
            <person name="Close T.J."/>
            <person name="Wise R.P."/>
            <person name="Stein N."/>
        </authorList>
    </citation>
    <scope>NUCLEOTIDE SEQUENCE [LARGE SCALE GENOMIC DNA]</scope>
    <source>
        <strain evidence="3">cv. Morex</strain>
    </source>
</reference>
<reference evidence="2" key="3">
    <citation type="submission" date="2022-01" db="UniProtKB">
        <authorList>
            <consortium name="EnsemblPlants"/>
        </authorList>
    </citation>
    <scope>IDENTIFICATION</scope>
    <source>
        <strain evidence="2">subsp. vulgare</strain>
    </source>
</reference>
<dbReference type="GO" id="GO:0003676">
    <property type="term" value="F:nucleic acid binding"/>
    <property type="evidence" value="ECO:0007669"/>
    <property type="project" value="InterPro"/>
</dbReference>
<evidence type="ECO:0000259" key="1">
    <source>
        <dbReference type="Pfam" id="PF13456"/>
    </source>
</evidence>
<dbReference type="SMR" id="A0A8I7BFB1"/>
<dbReference type="InterPro" id="IPR002156">
    <property type="entry name" value="RNaseH_domain"/>
</dbReference>